<dbReference type="AlphaFoldDB" id="A0A2A9CSN4"/>
<dbReference type="OrthoDB" id="3733423at2"/>
<accession>A0A2A9CSN4</accession>
<sequence>MSPRWQAAIGYALVGAELAVDEPGRPDPELLVTELAAAGWSTERIGDHARQVLSAEQVWPHPVPTALRAGCGAAQFAAALGRARELAGVATLETRAPSTRTRLNADELRLMREVPPHHGS</sequence>
<dbReference type="Proteomes" id="UP000226079">
    <property type="component" value="Unassembled WGS sequence"/>
</dbReference>
<name>A0A2A9CSN4_9ACTN</name>
<proteinExistence type="predicted"/>
<protein>
    <submittedName>
        <fullName evidence="1">Uncharacterized protein</fullName>
    </submittedName>
</protein>
<dbReference type="RefSeq" id="WP_098460874.1">
    <property type="nucleotide sequence ID" value="NZ_PDJC01000001.1"/>
</dbReference>
<organism evidence="1 2">
    <name type="scientific">Propionicimonas paludicola</name>
    <dbReference type="NCBI Taxonomy" id="185243"/>
    <lineage>
        <taxon>Bacteria</taxon>
        <taxon>Bacillati</taxon>
        <taxon>Actinomycetota</taxon>
        <taxon>Actinomycetes</taxon>
        <taxon>Propionibacteriales</taxon>
        <taxon>Nocardioidaceae</taxon>
        <taxon>Propionicimonas</taxon>
    </lineage>
</organism>
<dbReference type="EMBL" id="PDJC01000001">
    <property type="protein sequence ID" value="PFG17447.1"/>
    <property type="molecule type" value="Genomic_DNA"/>
</dbReference>
<reference evidence="1 2" key="1">
    <citation type="submission" date="2017-10" db="EMBL/GenBank/DDBJ databases">
        <title>Sequencing the genomes of 1000 actinobacteria strains.</title>
        <authorList>
            <person name="Klenk H.-P."/>
        </authorList>
    </citation>
    <scope>NUCLEOTIDE SEQUENCE [LARGE SCALE GENOMIC DNA]</scope>
    <source>
        <strain evidence="1 2">DSM 15597</strain>
    </source>
</reference>
<comment type="caution">
    <text evidence="1">The sequence shown here is derived from an EMBL/GenBank/DDBJ whole genome shotgun (WGS) entry which is preliminary data.</text>
</comment>
<keyword evidence="2" id="KW-1185">Reference proteome</keyword>
<gene>
    <name evidence="1" type="ORF">ATK74_2017</name>
</gene>
<evidence type="ECO:0000313" key="2">
    <source>
        <dbReference type="Proteomes" id="UP000226079"/>
    </source>
</evidence>
<evidence type="ECO:0000313" key="1">
    <source>
        <dbReference type="EMBL" id="PFG17447.1"/>
    </source>
</evidence>